<protein>
    <submittedName>
        <fullName evidence="5">TetR family transcriptional regulator</fullName>
    </submittedName>
</protein>
<dbReference type="InterPro" id="IPR009057">
    <property type="entry name" value="Homeodomain-like_sf"/>
</dbReference>
<name>A0A6I4WA32_9ACTN</name>
<dbReference type="OrthoDB" id="329481at2"/>
<dbReference type="Proteomes" id="UP000431901">
    <property type="component" value="Unassembled WGS sequence"/>
</dbReference>
<evidence type="ECO:0000256" key="1">
    <source>
        <dbReference type="ARBA" id="ARBA00023125"/>
    </source>
</evidence>
<comment type="caution">
    <text evidence="5">The sequence shown here is derived from an EMBL/GenBank/DDBJ whole genome shotgun (WGS) entry which is preliminary data.</text>
</comment>
<dbReference type="EMBL" id="WUTW01000004">
    <property type="protein sequence ID" value="MXQ66431.1"/>
    <property type="molecule type" value="Genomic_DNA"/>
</dbReference>
<feature type="domain" description="HTH tetR-type" evidence="4">
    <location>
        <begin position="27"/>
        <end position="86"/>
    </location>
</feature>
<evidence type="ECO:0000256" key="2">
    <source>
        <dbReference type="PROSITE-ProRule" id="PRU00335"/>
    </source>
</evidence>
<evidence type="ECO:0000259" key="4">
    <source>
        <dbReference type="PROSITE" id="PS50977"/>
    </source>
</evidence>
<keyword evidence="1 2" id="KW-0238">DNA-binding</keyword>
<gene>
    <name evidence="5" type="ORF">GQ466_20645</name>
</gene>
<accession>A0A6I4WA32</accession>
<dbReference type="Gene3D" id="1.10.357.10">
    <property type="entry name" value="Tetracycline Repressor, domain 2"/>
    <property type="match status" value="1"/>
</dbReference>
<feature type="region of interest" description="Disordered" evidence="3">
    <location>
        <begin position="1"/>
        <end position="26"/>
    </location>
</feature>
<keyword evidence="6" id="KW-1185">Reference proteome</keyword>
<dbReference type="Pfam" id="PF00440">
    <property type="entry name" value="TetR_N"/>
    <property type="match status" value="1"/>
</dbReference>
<proteinExistence type="predicted"/>
<evidence type="ECO:0000313" key="5">
    <source>
        <dbReference type="EMBL" id="MXQ66431.1"/>
    </source>
</evidence>
<dbReference type="AlphaFoldDB" id="A0A6I4WA32"/>
<dbReference type="GO" id="GO:0003677">
    <property type="term" value="F:DNA binding"/>
    <property type="evidence" value="ECO:0007669"/>
    <property type="project" value="UniProtKB-UniRule"/>
</dbReference>
<dbReference type="PROSITE" id="PS50977">
    <property type="entry name" value="HTH_TETR_2"/>
    <property type="match status" value="1"/>
</dbReference>
<feature type="compositionally biased region" description="Basic and acidic residues" evidence="3">
    <location>
        <begin position="1"/>
        <end position="10"/>
    </location>
</feature>
<sequence>MSTFSDDKKPGPTRRRGRPPGGGLSPAQAREALLDAAERAVLESGTAATMEAIARRSGYTRAVLYRHFANRDEVVGALALRATERSVAEATARFVGPFDPQRVITESLVFVATEVARDPLLARLTGEGGFARLVTAHPEIAALLTESYELGLAGCLPGSLRPGLGSAEAAGYVLSIALALLMGAVPDAGDPDAVRRYVRAFVLPALFTDPPPLPG</sequence>
<evidence type="ECO:0000313" key="6">
    <source>
        <dbReference type="Proteomes" id="UP000431901"/>
    </source>
</evidence>
<dbReference type="SUPFAM" id="SSF46689">
    <property type="entry name" value="Homeodomain-like"/>
    <property type="match status" value="1"/>
</dbReference>
<dbReference type="InterPro" id="IPR001647">
    <property type="entry name" value="HTH_TetR"/>
</dbReference>
<reference evidence="5 6" key="1">
    <citation type="submission" date="2019-12" db="EMBL/GenBank/DDBJ databases">
        <title>Nocardia macrotermitis sp. nov. and Nocardia aurantia sp. nov., isolated from the gut of the fungus growing-termite Macrotermes natalensis.</title>
        <authorList>
            <person name="Christine B."/>
            <person name="Rene B."/>
        </authorList>
    </citation>
    <scope>NUCLEOTIDE SEQUENCE [LARGE SCALE GENOMIC DNA]</scope>
    <source>
        <strain evidence="5 6">DSM 102126</strain>
    </source>
</reference>
<dbReference type="RefSeq" id="WP_161104626.1">
    <property type="nucleotide sequence ID" value="NZ_JBHLYI010000007.1"/>
</dbReference>
<organism evidence="5 6">
    <name type="scientific">Actinomadura rayongensis</name>
    <dbReference type="NCBI Taxonomy" id="1429076"/>
    <lineage>
        <taxon>Bacteria</taxon>
        <taxon>Bacillati</taxon>
        <taxon>Actinomycetota</taxon>
        <taxon>Actinomycetes</taxon>
        <taxon>Streptosporangiales</taxon>
        <taxon>Thermomonosporaceae</taxon>
        <taxon>Actinomadura</taxon>
    </lineage>
</organism>
<evidence type="ECO:0000256" key="3">
    <source>
        <dbReference type="SAM" id="MobiDB-lite"/>
    </source>
</evidence>
<feature type="DNA-binding region" description="H-T-H motif" evidence="2">
    <location>
        <begin position="49"/>
        <end position="68"/>
    </location>
</feature>
<dbReference type="PRINTS" id="PR00455">
    <property type="entry name" value="HTHTETR"/>
</dbReference>